<dbReference type="STRING" id="696762.PFRI_00500"/>
<proteinExistence type="predicted"/>
<organism evidence="2 3">
    <name type="scientific">Planktotalea frisia</name>
    <dbReference type="NCBI Taxonomy" id="696762"/>
    <lineage>
        <taxon>Bacteria</taxon>
        <taxon>Pseudomonadati</taxon>
        <taxon>Pseudomonadota</taxon>
        <taxon>Alphaproteobacteria</taxon>
        <taxon>Rhodobacterales</taxon>
        <taxon>Paracoccaceae</taxon>
        <taxon>Planktotalea</taxon>
    </lineage>
</organism>
<gene>
    <name evidence="2" type="ORF">PFRI_00500</name>
</gene>
<dbReference type="AlphaFoldDB" id="A0A1L9P2E1"/>
<evidence type="ECO:0000259" key="1">
    <source>
        <dbReference type="Pfam" id="PF20057"/>
    </source>
</evidence>
<evidence type="ECO:0000313" key="2">
    <source>
        <dbReference type="EMBL" id="OJI95710.1"/>
    </source>
</evidence>
<dbReference type="Proteomes" id="UP000184514">
    <property type="component" value="Unassembled WGS sequence"/>
</dbReference>
<keyword evidence="3" id="KW-1185">Reference proteome</keyword>
<name>A0A1L9P2E1_9RHOB</name>
<accession>A0A1L9P2E1</accession>
<dbReference type="InterPro" id="IPR045599">
    <property type="entry name" value="DUF6456"/>
</dbReference>
<sequence length="403" mass="44018">MFRIVYQIETILNVPLTVNEYVTISDEVVDNSLDNSLITGSVHVTNIYSNAQGSIPAWVPEPVQRYLTHTQAGLPIREVARRAGCHASTVLRQIRKIEVRRDDPLVDRALHSLSSSYFHGTPSFCAKETSNMSELPKTKGFSNDAASMDQQTLRILRRLCEAGSVLAVAEGMDTAVVVRENQSGGTNKTASVSAEFVAVLALNAWVECANPGRISRYKITATGRAKLAELSEAGMTHQLEQGGNYGEKVIEDNRSRRVRYNTAESPVAALARRKDRDGTPFLSEALVTAAERLREDFELAQMGPRVAQNWDNFLTAGSDVNSTSSSSAGGAPSAARERVAKALRYLGSGLGDVALRCCCYLEGLESAEKRMGWSARSGKIVLRIALLRLQQFYETEMGDVLIG</sequence>
<comment type="caution">
    <text evidence="2">The sequence shown here is derived from an EMBL/GenBank/DDBJ whole genome shotgun (WGS) entry which is preliminary data.</text>
</comment>
<evidence type="ECO:0000313" key="3">
    <source>
        <dbReference type="Proteomes" id="UP000184514"/>
    </source>
</evidence>
<feature type="domain" description="DUF6456" evidence="1">
    <location>
        <begin position="258"/>
        <end position="394"/>
    </location>
</feature>
<dbReference type="Pfam" id="PF20057">
    <property type="entry name" value="DUF6456"/>
    <property type="match status" value="1"/>
</dbReference>
<dbReference type="EMBL" id="MLCB01000004">
    <property type="protein sequence ID" value="OJI95710.1"/>
    <property type="molecule type" value="Genomic_DNA"/>
</dbReference>
<protein>
    <recommendedName>
        <fullName evidence="1">DUF6456 domain-containing protein</fullName>
    </recommendedName>
</protein>
<reference evidence="2 3" key="1">
    <citation type="submission" date="2016-10" db="EMBL/GenBank/DDBJ databases">
        <title>Genome sequence of Planktotalea frisia SH6-1.</title>
        <authorList>
            <person name="Poehlein A."/>
            <person name="Bakenhus I."/>
            <person name="Voget S."/>
            <person name="Brinkhoff T."/>
            <person name="Simon M."/>
        </authorList>
    </citation>
    <scope>NUCLEOTIDE SEQUENCE [LARGE SCALE GENOMIC DNA]</scope>
    <source>
        <strain evidence="2 3">SH6-1</strain>
    </source>
</reference>